<feature type="compositionally biased region" description="Low complexity" evidence="1">
    <location>
        <begin position="198"/>
        <end position="218"/>
    </location>
</feature>
<feature type="region of interest" description="Disordered" evidence="1">
    <location>
        <begin position="170"/>
        <end position="237"/>
    </location>
</feature>
<feature type="transmembrane region" description="Helical" evidence="2">
    <location>
        <begin position="111"/>
        <end position="130"/>
    </location>
</feature>
<reference evidence="4" key="1">
    <citation type="submission" date="2015-11" db="EMBL/GenBank/DDBJ databases">
        <title>Draft Genome Sequence of the Radioresistant Bacterium Deinococcus grandis, Isolated from Freshwater Fish in Japan.</title>
        <authorList>
            <person name="Satoh K."/>
            <person name="Onodera T."/>
            <person name="Omoso K."/>
            <person name="Takeda-Yano K."/>
            <person name="Katayama T."/>
            <person name="Oono Y."/>
            <person name="Narumi I."/>
        </authorList>
    </citation>
    <scope>NUCLEOTIDE SEQUENCE [LARGE SCALE GENOMIC DNA]</scope>
    <source>
        <strain evidence="4">ATCC 43672</strain>
    </source>
</reference>
<feature type="compositionally biased region" description="Basic and acidic residues" evidence="1">
    <location>
        <begin position="219"/>
        <end position="237"/>
    </location>
</feature>
<keyword evidence="2" id="KW-0472">Membrane</keyword>
<evidence type="ECO:0000313" key="4">
    <source>
        <dbReference type="Proteomes" id="UP000056209"/>
    </source>
</evidence>
<feature type="transmembrane region" description="Helical" evidence="2">
    <location>
        <begin position="142"/>
        <end position="161"/>
    </location>
</feature>
<dbReference type="EMBL" id="BCMS01000004">
    <property type="protein sequence ID" value="GAQ23626.1"/>
    <property type="molecule type" value="Genomic_DNA"/>
</dbReference>
<evidence type="ECO:0000256" key="2">
    <source>
        <dbReference type="SAM" id="Phobius"/>
    </source>
</evidence>
<evidence type="ECO:0000256" key="1">
    <source>
        <dbReference type="SAM" id="MobiDB-lite"/>
    </source>
</evidence>
<name>A0A117DS19_9DEIO</name>
<evidence type="ECO:0000313" key="3">
    <source>
        <dbReference type="EMBL" id="GAQ23626.1"/>
    </source>
</evidence>
<keyword evidence="2" id="KW-0812">Transmembrane</keyword>
<accession>A0A117DS19</accession>
<dbReference type="OrthoDB" id="7874428at2"/>
<proteinExistence type="predicted"/>
<dbReference type="RefSeq" id="WP_058979635.1">
    <property type="nucleotide sequence ID" value="NZ_BCMS01000004.1"/>
</dbReference>
<keyword evidence="2" id="KW-1133">Transmembrane helix</keyword>
<feature type="transmembrane region" description="Helical" evidence="2">
    <location>
        <begin position="48"/>
        <end position="68"/>
    </location>
</feature>
<dbReference type="AlphaFoldDB" id="A0A117DS19"/>
<sequence length="237" mass="24418">MSLPQPTSRSETSVRRQLLLPFFAYFLLLASTSFIAGGIVHLGLGENTAYYLALAVLGVVCFTVGNYLQEFVLRKKTRPTNLGAFLLVSFVLSVGMGMMTGGVQHYLDNPAYSSVLIPVGLILAVLAFLSREGVKLGPKLPALMGGTVAVAALLFGGLSTIGRAITVPGTAGHAHGSATSEPTPVAGHSAPAESVVSAAQVTETAVPAAQTPEAAPAHAEPHTDAHPEGGEDGHDDH</sequence>
<gene>
    <name evidence="3" type="ORF">DEIGR_320040</name>
</gene>
<dbReference type="Proteomes" id="UP000056209">
    <property type="component" value="Unassembled WGS sequence"/>
</dbReference>
<comment type="caution">
    <text evidence="3">The sequence shown here is derived from an EMBL/GenBank/DDBJ whole genome shotgun (WGS) entry which is preliminary data.</text>
</comment>
<keyword evidence="4" id="KW-1185">Reference proteome</keyword>
<feature type="transmembrane region" description="Helical" evidence="2">
    <location>
        <begin position="80"/>
        <end position="99"/>
    </location>
</feature>
<feature type="transmembrane region" description="Helical" evidence="2">
    <location>
        <begin position="18"/>
        <end position="42"/>
    </location>
</feature>
<protein>
    <submittedName>
        <fullName evidence="3">Uncharacterized protein</fullName>
    </submittedName>
</protein>
<organism evidence="3 4">
    <name type="scientific">Deinococcus grandis</name>
    <dbReference type="NCBI Taxonomy" id="57498"/>
    <lineage>
        <taxon>Bacteria</taxon>
        <taxon>Thermotogati</taxon>
        <taxon>Deinococcota</taxon>
        <taxon>Deinococci</taxon>
        <taxon>Deinococcales</taxon>
        <taxon>Deinococcaceae</taxon>
        <taxon>Deinococcus</taxon>
    </lineage>
</organism>